<keyword evidence="1 3" id="KW-0378">Hydrolase</keyword>
<dbReference type="AlphaFoldDB" id="A0A940WU26"/>
<dbReference type="Gene3D" id="3.40.50.1820">
    <property type="entry name" value="alpha/beta hydrolase"/>
    <property type="match status" value="1"/>
</dbReference>
<protein>
    <submittedName>
        <fullName evidence="3">Alpha/beta hydrolase</fullName>
    </submittedName>
</protein>
<evidence type="ECO:0000313" key="3">
    <source>
        <dbReference type="EMBL" id="MBP3952759.1"/>
    </source>
</evidence>
<feature type="domain" description="AB hydrolase-1" evidence="2">
    <location>
        <begin position="21"/>
        <end position="128"/>
    </location>
</feature>
<dbReference type="InterPro" id="IPR000073">
    <property type="entry name" value="AB_hydrolase_1"/>
</dbReference>
<dbReference type="Proteomes" id="UP000678228">
    <property type="component" value="Unassembled WGS sequence"/>
</dbReference>
<dbReference type="PANTHER" id="PTHR43798:SF31">
    <property type="entry name" value="AB HYDROLASE SUPERFAMILY PROTEIN YCLE"/>
    <property type="match status" value="1"/>
</dbReference>
<proteinExistence type="predicted"/>
<name>A0A940WU26_9BACI</name>
<dbReference type="GO" id="GO:0016020">
    <property type="term" value="C:membrane"/>
    <property type="evidence" value="ECO:0007669"/>
    <property type="project" value="TreeGrafter"/>
</dbReference>
<dbReference type="InterPro" id="IPR050266">
    <property type="entry name" value="AB_hydrolase_sf"/>
</dbReference>
<dbReference type="PANTHER" id="PTHR43798">
    <property type="entry name" value="MONOACYLGLYCEROL LIPASE"/>
    <property type="match status" value="1"/>
</dbReference>
<reference evidence="3" key="1">
    <citation type="submission" date="2021-03" db="EMBL/GenBank/DDBJ databases">
        <title>Bacillus suaedae sp. nov., isolated from Suaeda aralocaspica.</title>
        <authorList>
            <person name="Lei R.F.R."/>
        </authorList>
    </citation>
    <scope>NUCLEOTIDE SEQUENCE</scope>
    <source>
        <strain evidence="3">YZJH907-2</strain>
    </source>
</reference>
<evidence type="ECO:0000313" key="4">
    <source>
        <dbReference type="Proteomes" id="UP000678228"/>
    </source>
</evidence>
<gene>
    <name evidence="3" type="ORF">J7W16_16680</name>
</gene>
<dbReference type="InterPro" id="IPR029058">
    <property type="entry name" value="AB_hydrolase_fold"/>
</dbReference>
<sequence>MPYIETEHYHIYYEVHGEGQPIVFIHAPVMGHLTFRSQKPLAEHFQLIFIDLLDSGRSTKHTEGQDLSIRAFADIVYTVVSTLDLKPVVLCGYSNGGSIAQEFALAYPKHTAGLIMISAFPEVSSFLLSKEFDLGIWVAKHQWLPLLSTVLTKAHFKSKEEQKEMARFITNADGQVLHQIYERGKAYAATGRLKEINVPVLAVYGKLDMVTSRYMVPFVEGISDVEVAVVSGVAHQVPTRKPTECNQIIKSWISRKLGKTPLLI</sequence>
<evidence type="ECO:0000256" key="1">
    <source>
        <dbReference type="ARBA" id="ARBA00022801"/>
    </source>
</evidence>
<dbReference type="RefSeq" id="WP_210598606.1">
    <property type="nucleotide sequence ID" value="NZ_JAGKSQ010000007.1"/>
</dbReference>
<dbReference type="GO" id="GO:0016787">
    <property type="term" value="F:hydrolase activity"/>
    <property type="evidence" value="ECO:0007669"/>
    <property type="project" value="UniProtKB-KW"/>
</dbReference>
<evidence type="ECO:0000259" key="2">
    <source>
        <dbReference type="Pfam" id="PF00561"/>
    </source>
</evidence>
<accession>A0A940WU26</accession>
<dbReference type="SUPFAM" id="SSF53474">
    <property type="entry name" value="alpha/beta-Hydrolases"/>
    <property type="match status" value="1"/>
</dbReference>
<dbReference type="EMBL" id="JAGKSQ010000007">
    <property type="protein sequence ID" value="MBP3952759.1"/>
    <property type="molecule type" value="Genomic_DNA"/>
</dbReference>
<comment type="caution">
    <text evidence="3">The sequence shown here is derived from an EMBL/GenBank/DDBJ whole genome shotgun (WGS) entry which is preliminary data.</text>
</comment>
<organism evidence="3 4">
    <name type="scientific">Halalkalibacter suaedae</name>
    <dbReference type="NCBI Taxonomy" id="2822140"/>
    <lineage>
        <taxon>Bacteria</taxon>
        <taxon>Bacillati</taxon>
        <taxon>Bacillota</taxon>
        <taxon>Bacilli</taxon>
        <taxon>Bacillales</taxon>
        <taxon>Bacillaceae</taxon>
        <taxon>Halalkalibacter</taxon>
    </lineage>
</organism>
<dbReference type="Pfam" id="PF00561">
    <property type="entry name" value="Abhydrolase_1"/>
    <property type="match status" value="1"/>
</dbReference>
<keyword evidence="4" id="KW-1185">Reference proteome</keyword>